<comment type="caution">
    <text evidence="2">The sequence shown here is derived from an EMBL/GenBank/DDBJ whole genome shotgun (WGS) entry which is preliminary data.</text>
</comment>
<dbReference type="PANTHER" id="PTHR43084:SF8">
    <property type="entry name" value="METALLO-BETA-LACTAMASE SUPERFAMILY PROTEIN"/>
    <property type="match status" value="1"/>
</dbReference>
<dbReference type="Proteomes" id="UP000481861">
    <property type="component" value="Unassembled WGS sequence"/>
</dbReference>
<accession>A0A7C8MFT4</accession>
<dbReference type="InterPro" id="IPR036866">
    <property type="entry name" value="RibonucZ/Hydroxyglut_hydro"/>
</dbReference>
<protein>
    <submittedName>
        <fullName evidence="2">Beta-lactamase-like protein</fullName>
    </submittedName>
</protein>
<evidence type="ECO:0000313" key="3">
    <source>
        <dbReference type="Proteomes" id="UP000481861"/>
    </source>
</evidence>
<dbReference type="GO" id="GO:0006749">
    <property type="term" value="P:glutathione metabolic process"/>
    <property type="evidence" value="ECO:0007669"/>
    <property type="project" value="InterPro"/>
</dbReference>
<dbReference type="InterPro" id="IPR051682">
    <property type="entry name" value="Mito_Persulfide_Diox"/>
</dbReference>
<name>A0A7C8MFT4_9PLEO</name>
<evidence type="ECO:0000313" key="2">
    <source>
        <dbReference type="EMBL" id="KAF2875555.1"/>
    </source>
</evidence>
<evidence type="ECO:0000259" key="1">
    <source>
        <dbReference type="SMART" id="SM00849"/>
    </source>
</evidence>
<dbReference type="GO" id="GO:0070813">
    <property type="term" value="P:hydrogen sulfide metabolic process"/>
    <property type="evidence" value="ECO:0007669"/>
    <property type="project" value="TreeGrafter"/>
</dbReference>
<dbReference type="OrthoDB" id="449487at2759"/>
<dbReference type="Gene3D" id="3.60.15.10">
    <property type="entry name" value="Ribonuclease Z/Hydroxyacylglutathione hydrolase-like"/>
    <property type="match status" value="1"/>
</dbReference>
<organism evidence="2 3">
    <name type="scientific">Massariosphaeria phaeospora</name>
    <dbReference type="NCBI Taxonomy" id="100035"/>
    <lineage>
        <taxon>Eukaryota</taxon>
        <taxon>Fungi</taxon>
        <taxon>Dikarya</taxon>
        <taxon>Ascomycota</taxon>
        <taxon>Pezizomycotina</taxon>
        <taxon>Dothideomycetes</taxon>
        <taxon>Pleosporomycetidae</taxon>
        <taxon>Pleosporales</taxon>
        <taxon>Pleosporales incertae sedis</taxon>
        <taxon>Massariosphaeria</taxon>
    </lineage>
</organism>
<feature type="domain" description="Metallo-beta-lactamase" evidence="1">
    <location>
        <begin position="27"/>
        <end position="222"/>
    </location>
</feature>
<dbReference type="AlphaFoldDB" id="A0A7C8MFT4"/>
<dbReference type="SMART" id="SM00849">
    <property type="entry name" value="Lactamase_B"/>
    <property type="match status" value="1"/>
</dbReference>
<dbReference type="EMBL" id="JAADJZ010000004">
    <property type="protein sequence ID" value="KAF2875555.1"/>
    <property type="molecule type" value="Genomic_DNA"/>
</dbReference>
<dbReference type="InterPro" id="IPR044528">
    <property type="entry name" value="POD-like_MBL-fold"/>
</dbReference>
<dbReference type="CDD" id="cd07724">
    <property type="entry name" value="POD-like_MBL-fold"/>
    <property type="match status" value="1"/>
</dbReference>
<dbReference type="InterPro" id="IPR001279">
    <property type="entry name" value="Metallo-B-lactamas"/>
</dbReference>
<dbReference type="Pfam" id="PF00753">
    <property type="entry name" value="Lactamase_B"/>
    <property type="match status" value="1"/>
</dbReference>
<dbReference type="FunFam" id="3.60.15.10:FF:000033">
    <property type="entry name" value="MBL fold metallo-hydrolase"/>
    <property type="match status" value="1"/>
</dbReference>
<reference evidence="2 3" key="1">
    <citation type="submission" date="2020-01" db="EMBL/GenBank/DDBJ databases">
        <authorList>
            <consortium name="DOE Joint Genome Institute"/>
            <person name="Haridas S."/>
            <person name="Albert R."/>
            <person name="Binder M."/>
            <person name="Bloem J."/>
            <person name="Labutti K."/>
            <person name="Salamov A."/>
            <person name="Andreopoulos B."/>
            <person name="Baker S.E."/>
            <person name="Barry K."/>
            <person name="Bills G."/>
            <person name="Bluhm B.H."/>
            <person name="Cannon C."/>
            <person name="Castanera R."/>
            <person name="Culley D.E."/>
            <person name="Daum C."/>
            <person name="Ezra D."/>
            <person name="Gonzalez J.B."/>
            <person name="Henrissat B."/>
            <person name="Kuo A."/>
            <person name="Liang C."/>
            <person name="Lipzen A."/>
            <person name="Lutzoni F."/>
            <person name="Magnuson J."/>
            <person name="Mondo S."/>
            <person name="Nolan M."/>
            <person name="Ohm R."/>
            <person name="Pangilinan J."/>
            <person name="Park H.-J.H."/>
            <person name="Ramirez L."/>
            <person name="Alfaro M."/>
            <person name="Sun H."/>
            <person name="Tritt A."/>
            <person name="Yoshinaga Y."/>
            <person name="Zwiers L.-H.L."/>
            <person name="Turgeon B.G."/>
            <person name="Goodwin S.B."/>
            <person name="Spatafora J.W."/>
            <person name="Crous P.W."/>
            <person name="Grigoriev I.V."/>
        </authorList>
    </citation>
    <scope>NUCLEOTIDE SEQUENCE [LARGE SCALE GENOMIC DNA]</scope>
    <source>
        <strain evidence="2 3">CBS 611.86</strain>
    </source>
</reference>
<keyword evidence="3" id="KW-1185">Reference proteome</keyword>
<sequence>MTHTAPLTCTPASQEPTIHSAYEPQTGTWQYIVGDTATLRAIIIDPVLDYDAATHALSTHTADALLALVDANGYTVDRILETHVHADHLTAAAYLQSRLAELQGGNRPRICIGKRITNVQKVFGARYGVPVEEYEGAFDVLLEDGEEFAVGGLSVTVMPLPGHTPDHIGYMVGANVFCGDSLFHADLGSARCDFPGGSAAALYKSAQKLLRLPEHVKIWTGHDYVSKERATPVPCLTVRNHRARNKHFAQGVTQPEFVARREERDAMLAEPKLLHAALQVNIRAGRLPRPTALGLCLLHLPLKLEGAGW</sequence>
<dbReference type="PANTHER" id="PTHR43084">
    <property type="entry name" value="PERSULFIDE DIOXYGENASE ETHE1"/>
    <property type="match status" value="1"/>
</dbReference>
<proteinExistence type="predicted"/>
<dbReference type="GO" id="GO:0050313">
    <property type="term" value="F:sulfur dioxygenase activity"/>
    <property type="evidence" value="ECO:0007669"/>
    <property type="project" value="InterPro"/>
</dbReference>
<gene>
    <name evidence="2" type="ORF">BDV95DRAFT_626110</name>
</gene>
<dbReference type="SUPFAM" id="SSF56281">
    <property type="entry name" value="Metallo-hydrolase/oxidoreductase"/>
    <property type="match status" value="1"/>
</dbReference>